<evidence type="ECO:0000256" key="1">
    <source>
        <dbReference type="SAM" id="Phobius"/>
    </source>
</evidence>
<evidence type="ECO:0000313" key="3">
    <source>
        <dbReference type="Proteomes" id="UP000708208"/>
    </source>
</evidence>
<keyword evidence="1" id="KW-0472">Membrane</keyword>
<protein>
    <submittedName>
        <fullName evidence="2">Uncharacterized protein</fullName>
    </submittedName>
</protein>
<sequence>MEERHICCCGARRWTVVIGCLHIFGAVLWLFLIGIILEAVRPSSHTNSSSKERYESIDIFVASSYSVDPTKEIRA</sequence>
<proteinExistence type="predicted"/>
<name>A0A8J2K3P4_9HEXA</name>
<gene>
    <name evidence="2" type="ORF">AFUS01_LOCUS21138</name>
</gene>
<reference evidence="2" key="1">
    <citation type="submission" date="2021-06" db="EMBL/GenBank/DDBJ databases">
        <authorList>
            <person name="Hodson N. C."/>
            <person name="Mongue J. A."/>
            <person name="Jaron S. K."/>
        </authorList>
    </citation>
    <scope>NUCLEOTIDE SEQUENCE</scope>
</reference>
<keyword evidence="1" id="KW-1133">Transmembrane helix</keyword>
<dbReference type="Proteomes" id="UP000708208">
    <property type="component" value="Unassembled WGS sequence"/>
</dbReference>
<feature type="transmembrane region" description="Helical" evidence="1">
    <location>
        <begin position="14"/>
        <end position="37"/>
    </location>
</feature>
<organism evidence="2 3">
    <name type="scientific">Allacma fusca</name>
    <dbReference type="NCBI Taxonomy" id="39272"/>
    <lineage>
        <taxon>Eukaryota</taxon>
        <taxon>Metazoa</taxon>
        <taxon>Ecdysozoa</taxon>
        <taxon>Arthropoda</taxon>
        <taxon>Hexapoda</taxon>
        <taxon>Collembola</taxon>
        <taxon>Symphypleona</taxon>
        <taxon>Sminthuridae</taxon>
        <taxon>Allacma</taxon>
    </lineage>
</organism>
<keyword evidence="3" id="KW-1185">Reference proteome</keyword>
<dbReference type="AlphaFoldDB" id="A0A8J2K3P4"/>
<dbReference type="EMBL" id="CAJVCH010235095">
    <property type="protein sequence ID" value="CAG7732638.1"/>
    <property type="molecule type" value="Genomic_DNA"/>
</dbReference>
<accession>A0A8J2K3P4</accession>
<comment type="caution">
    <text evidence="2">The sequence shown here is derived from an EMBL/GenBank/DDBJ whole genome shotgun (WGS) entry which is preliminary data.</text>
</comment>
<evidence type="ECO:0000313" key="2">
    <source>
        <dbReference type="EMBL" id="CAG7732638.1"/>
    </source>
</evidence>
<keyword evidence="1" id="KW-0812">Transmembrane</keyword>